<comment type="similarity">
    <text evidence="1">Belongs to the iron/ascorbate-dependent oxidoreductase family.</text>
</comment>
<dbReference type="PROSITE" id="PS51471">
    <property type="entry name" value="FE2OG_OXY"/>
    <property type="match status" value="1"/>
</dbReference>
<evidence type="ECO:0000313" key="5">
    <source>
        <dbReference type="Proteomes" id="UP000761534"/>
    </source>
</evidence>
<keyword evidence="1" id="KW-0479">Metal-binding</keyword>
<name>A0A642V781_9ASCO</name>
<dbReference type="GO" id="GO:0016491">
    <property type="term" value="F:oxidoreductase activity"/>
    <property type="evidence" value="ECO:0007669"/>
    <property type="project" value="UniProtKB-KW"/>
</dbReference>
<dbReference type="Pfam" id="PF14226">
    <property type="entry name" value="DIOX_N"/>
    <property type="match status" value="1"/>
</dbReference>
<keyword evidence="1" id="KW-0560">Oxidoreductase</keyword>
<sequence>MSFKSLPIIDLALADDPSTKQELLDRLADALFRVGFLYLVNHGVEKEADELMELMPEVFAVSDEEKQKVAMTTNPHFVGYTKLGAEMTARAVDQREQFDFGSATEVDPLNPDVSDKTNPQWRRIQGPSPYLPDSVLPGFRKKVETYISKMDRLSNRLLGLIGECLKLDSDALMPFVGRMNRLKLVKYPGSEENKQGVGPHKDSSGLLTLLLQDSVGGLEVLNSDGEWVPAKPVPNSFVVNMAQGFEALTGGRCTATSHRVISPPPGVTRYSIPYFSSVRLDLTLDMINKQLDYIQGRIPEPTDQKRRNNQASTEFLDPKYSCFGEAHLRNRIISHRDVAAIWYKDIKDKYLAEVL</sequence>
<dbReference type="OrthoDB" id="288590at2759"/>
<keyword evidence="1" id="KW-0408">Iron</keyword>
<keyword evidence="5" id="KW-1185">Reference proteome</keyword>
<dbReference type="InterPro" id="IPR044861">
    <property type="entry name" value="IPNS-like_FE2OG_OXY"/>
</dbReference>
<dbReference type="GO" id="GO:0044283">
    <property type="term" value="P:small molecule biosynthetic process"/>
    <property type="evidence" value="ECO:0007669"/>
    <property type="project" value="UniProtKB-ARBA"/>
</dbReference>
<proteinExistence type="inferred from homology"/>
<dbReference type="GO" id="GO:0046872">
    <property type="term" value="F:metal ion binding"/>
    <property type="evidence" value="ECO:0007669"/>
    <property type="project" value="UniProtKB-KW"/>
</dbReference>
<comment type="caution">
    <text evidence="4">The sequence shown here is derived from an EMBL/GenBank/DDBJ whole genome shotgun (WGS) entry which is preliminary data.</text>
</comment>
<dbReference type="VEuPathDB" id="FungiDB:TRICI_002364"/>
<organism evidence="4 5">
    <name type="scientific">Trichomonascus ciferrii</name>
    <dbReference type="NCBI Taxonomy" id="44093"/>
    <lineage>
        <taxon>Eukaryota</taxon>
        <taxon>Fungi</taxon>
        <taxon>Dikarya</taxon>
        <taxon>Ascomycota</taxon>
        <taxon>Saccharomycotina</taxon>
        <taxon>Dipodascomycetes</taxon>
        <taxon>Dipodascales</taxon>
        <taxon>Trichomonascaceae</taxon>
        <taxon>Trichomonascus</taxon>
        <taxon>Trichomonascus ciferrii complex</taxon>
    </lineage>
</organism>
<dbReference type="InterPro" id="IPR026992">
    <property type="entry name" value="DIOX_N"/>
</dbReference>
<dbReference type="Gene3D" id="2.60.120.330">
    <property type="entry name" value="B-lactam Antibiotic, Isopenicillin N Synthase, Chain"/>
    <property type="match status" value="1"/>
</dbReference>
<evidence type="ECO:0000256" key="2">
    <source>
        <dbReference type="SAM" id="MobiDB-lite"/>
    </source>
</evidence>
<evidence type="ECO:0000259" key="3">
    <source>
        <dbReference type="PROSITE" id="PS51471"/>
    </source>
</evidence>
<gene>
    <name evidence="4" type="ORF">TRICI_002364</name>
</gene>
<dbReference type="InterPro" id="IPR005123">
    <property type="entry name" value="Oxoglu/Fe-dep_dioxygenase_dom"/>
</dbReference>
<protein>
    <recommendedName>
        <fullName evidence="3">Fe2OG dioxygenase domain-containing protein</fullName>
    </recommendedName>
</protein>
<dbReference type="InterPro" id="IPR027443">
    <property type="entry name" value="IPNS-like_sf"/>
</dbReference>
<accession>A0A642V781</accession>
<dbReference type="Pfam" id="PF03171">
    <property type="entry name" value="2OG-FeII_Oxy"/>
    <property type="match status" value="1"/>
</dbReference>
<dbReference type="EMBL" id="SWFS01000162">
    <property type="protein sequence ID" value="KAA8915485.1"/>
    <property type="molecule type" value="Genomic_DNA"/>
</dbReference>
<dbReference type="SUPFAM" id="SSF51197">
    <property type="entry name" value="Clavaminate synthase-like"/>
    <property type="match status" value="1"/>
</dbReference>
<feature type="region of interest" description="Disordered" evidence="2">
    <location>
        <begin position="103"/>
        <end position="127"/>
    </location>
</feature>
<dbReference type="AlphaFoldDB" id="A0A642V781"/>
<dbReference type="PANTHER" id="PTHR47990">
    <property type="entry name" value="2-OXOGLUTARATE (2OG) AND FE(II)-DEPENDENT OXYGENASE SUPERFAMILY PROTEIN-RELATED"/>
    <property type="match status" value="1"/>
</dbReference>
<reference evidence="4" key="1">
    <citation type="journal article" date="2019" name="G3 (Bethesda)">
        <title>Genome Assemblies of Two Rare Opportunistic Yeast Pathogens: Diutina rugosa (syn. Candida rugosa) and Trichomonascus ciferrii (syn. Candida ciferrii).</title>
        <authorList>
            <person name="Mixao V."/>
            <person name="Saus E."/>
            <person name="Hansen A.P."/>
            <person name="Lass-Florl C."/>
            <person name="Gabaldon T."/>
        </authorList>
    </citation>
    <scope>NUCLEOTIDE SEQUENCE</scope>
    <source>
        <strain evidence="4">CBS 4856</strain>
    </source>
</reference>
<feature type="domain" description="Fe2OG dioxygenase" evidence="3">
    <location>
        <begin position="178"/>
        <end position="278"/>
    </location>
</feature>
<evidence type="ECO:0000313" key="4">
    <source>
        <dbReference type="EMBL" id="KAA8915485.1"/>
    </source>
</evidence>
<evidence type="ECO:0000256" key="1">
    <source>
        <dbReference type="RuleBase" id="RU003682"/>
    </source>
</evidence>
<dbReference type="InterPro" id="IPR050231">
    <property type="entry name" value="Iron_ascorbate_oxido_reductase"/>
</dbReference>
<dbReference type="Proteomes" id="UP000761534">
    <property type="component" value="Unassembled WGS sequence"/>
</dbReference>